<organism evidence="2">
    <name type="scientific">Spongospora subterranea</name>
    <dbReference type="NCBI Taxonomy" id="70186"/>
    <lineage>
        <taxon>Eukaryota</taxon>
        <taxon>Sar</taxon>
        <taxon>Rhizaria</taxon>
        <taxon>Endomyxa</taxon>
        <taxon>Phytomyxea</taxon>
        <taxon>Plasmodiophorida</taxon>
        <taxon>Plasmodiophoridae</taxon>
        <taxon>Spongospora</taxon>
    </lineage>
</organism>
<dbReference type="InterPro" id="IPR046803">
    <property type="entry name" value="DNAPKcs_CC1-2"/>
</dbReference>
<evidence type="ECO:0000313" key="2">
    <source>
        <dbReference type="EMBL" id="CRZ05017.1"/>
    </source>
</evidence>
<dbReference type="AlphaFoldDB" id="A0A0H5QTF9"/>
<dbReference type="Pfam" id="PF20502">
    <property type="entry name" value="DNAPKcs_CC1-2"/>
    <property type="match status" value="1"/>
</dbReference>
<proteinExistence type="predicted"/>
<sequence>LRSLGAHCVREFFHWSLKHIASISSPVPPNIEHLIIRLCELCHRQERGKRIGSCIALSNIYRDFRENDQIVSRFTLRVLKDILFSSCLIEREHIDTQNISFHIVDKALTHYLRIISDPKHGNAALLSRPDSKRTGDDDVENLDSFRQWILSQITRDERQ</sequence>
<feature type="non-terminal residue" evidence="2">
    <location>
        <position position="159"/>
    </location>
</feature>
<evidence type="ECO:0000259" key="1">
    <source>
        <dbReference type="Pfam" id="PF20502"/>
    </source>
</evidence>
<feature type="domain" description="DNA-dependent protein kinase catalytic subunit CC1/2" evidence="1">
    <location>
        <begin position="1"/>
        <end position="153"/>
    </location>
</feature>
<accession>A0A0H5QTF9</accession>
<dbReference type="EMBL" id="HACM01004575">
    <property type="protein sequence ID" value="CRZ05017.1"/>
    <property type="molecule type" value="Transcribed_RNA"/>
</dbReference>
<name>A0A0H5QTF9_9EUKA</name>
<feature type="non-terminal residue" evidence="2">
    <location>
        <position position="1"/>
    </location>
</feature>
<protein>
    <recommendedName>
        <fullName evidence="1">DNA-dependent protein kinase catalytic subunit CC1/2 domain-containing protein</fullName>
    </recommendedName>
</protein>
<reference evidence="2" key="1">
    <citation type="submission" date="2015-04" db="EMBL/GenBank/DDBJ databases">
        <title>The genome sequence of the plant pathogenic Rhizarian Plasmodiophora brassicae reveals insights in its biotrophic life cycle and the origin of chitin synthesis.</title>
        <authorList>
            <person name="Schwelm A."/>
            <person name="Fogelqvist J."/>
            <person name="Knaust A."/>
            <person name="Julke S."/>
            <person name="Lilja T."/>
            <person name="Dhandapani V."/>
            <person name="Bonilla-Rosso G."/>
            <person name="Karlsson M."/>
            <person name="Shevchenko A."/>
            <person name="Choi S.R."/>
            <person name="Kim H.G."/>
            <person name="Park J.Y."/>
            <person name="Lim Y.P."/>
            <person name="Ludwig-Muller J."/>
            <person name="Dixelius C."/>
        </authorList>
    </citation>
    <scope>NUCLEOTIDE SEQUENCE</scope>
    <source>
        <tissue evidence="2">Potato root galls</tissue>
    </source>
</reference>